<proteinExistence type="predicted"/>
<reference evidence="2" key="1">
    <citation type="journal article" date="2019" name="Int. J. Syst. Evol. Microbiol.">
        <title>The Global Catalogue of Microorganisms (GCM) 10K type strain sequencing project: providing services to taxonomists for standard genome sequencing and annotation.</title>
        <authorList>
            <consortium name="The Broad Institute Genomics Platform"/>
            <consortium name="The Broad Institute Genome Sequencing Center for Infectious Disease"/>
            <person name="Wu L."/>
            <person name="Ma J."/>
        </authorList>
    </citation>
    <scope>NUCLEOTIDE SEQUENCE [LARGE SCALE GENOMIC DNA]</scope>
    <source>
        <strain evidence="2">JCM 17938</strain>
    </source>
</reference>
<evidence type="ECO:0000313" key="2">
    <source>
        <dbReference type="Proteomes" id="UP001500212"/>
    </source>
</evidence>
<dbReference type="RefSeq" id="WP_345360603.1">
    <property type="nucleotide sequence ID" value="NZ_BAABHJ010000021.1"/>
</dbReference>
<dbReference type="Proteomes" id="UP001500212">
    <property type="component" value="Unassembled WGS sequence"/>
</dbReference>
<evidence type="ECO:0000313" key="1">
    <source>
        <dbReference type="EMBL" id="GAA4612823.1"/>
    </source>
</evidence>
<dbReference type="Gene3D" id="1.25.40.10">
    <property type="entry name" value="Tetratricopeptide repeat domain"/>
    <property type="match status" value="1"/>
</dbReference>
<name>A0ABP8TNQ1_9ACTN</name>
<sequence length="407" mass="43953">MPGNQLLRTAIREAGWTFAKTAEEVNAVGAEVGLKLYYDRTSVGHWVAGTIPRKDTIPCVVAAFTRRLGRPMSPRLLGWPDTDAADPWAGEVLMRLTQIGQHDMLGRRSVLTTGLYSLAALAVPTAPAPRSATGGAAAAQQVRDTTRHLADLDDLYGGGAARAAVAAYLTRHVVPQLHAASAIAARPAMFAAASECTYLAGWMAADDMCSALAQRYYVQAIRLADEAGDPIARARVLRGLSLQALELGHSSEALAVADAALDAIRGGCPARTRAWIVGMRAEALAAVGRSREARSDLRTAERLLEAADSPPKNEWTGNYRRESWQHQAGTLLARLRDPEAETHLAASLASRRTVERRTRALIGVRLAVLQRRRSAANEAQHTLAQIRDDLDVSSARVRFVLAQIQQR</sequence>
<organism evidence="1 2">
    <name type="scientific">Actinoallomurus liliacearum</name>
    <dbReference type="NCBI Taxonomy" id="1080073"/>
    <lineage>
        <taxon>Bacteria</taxon>
        <taxon>Bacillati</taxon>
        <taxon>Actinomycetota</taxon>
        <taxon>Actinomycetes</taxon>
        <taxon>Streptosporangiales</taxon>
        <taxon>Thermomonosporaceae</taxon>
        <taxon>Actinoallomurus</taxon>
    </lineage>
</organism>
<comment type="caution">
    <text evidence="1">The sequence shown here is derived from an EMBL/GenBank/DDBJ whole genome shotgun (WGS) entry which is preliminary data.</text>
</comment>
<gene>
    <name evidence="1" type="ORF">GCM10023195_55220</name>
</gene>
<protein>
    <submittedName>
        <fullName evidence="1">Tat pathway signal protein</fullName>
    </submittedName>
</protein>
<accession>A0ABP8TNQ1</accession>
<dbReference type="InterPro" id="IPR011990">
    <property type="entry name" value="TPR-like_helical_dom_sf"/>
</dbReference>
<dbReference type="SUPFAM" id="SSF48452">
    <property type="entry name" value="TPR-like"/>
    <property type="match status" value="1"/>
</dbReference>
<dbReference type="EMBL" id="BAABHJ010000021">
    <property type="protein sequence ID" value="GAA4612823.1"/>
    <property type="molecule type" value="Genomic_DNA"/>
</dbReference>
<keyword evidence="2" id="KW-1185">Reference proteome</keyword>